<dbReference type="EMBL" id="LLXH01000317">
    <property type="protein sequence ID" value="PKC68702.1"/>
    <property type="molecule type" value="Genomic_DNA"/>
</dbReference>
<dbReference type="AlphaFoldDB" id="A0A2N0RZH8"/>
<dbReference type="PROSITE" id="PS50222">
    <property type="entry name" value="EF_HAND_2"/>
    <property type="match status" value="1"/>
</dbReference>
<dbReference type="VEuPathDB" id="FungiDB:RhiirFUN_001070"/>
<keyword evidence="2" id="KW-0472">Membrane</keyword>
<gene>
    <name evidence="4" type="ORF">RhiirA1_534004</name>
</gene>
<dbReference type="Proteomes" id="UP000232688">
    <property type="component" value="Unassembled WGS sequence"/>
</dbReference>
<reference evidence="4 5" key="2">
    <citation type="submission" date="2017-10" db="EMBL/GenBank/DDBJ databases">
        <title>Genome analyses suggest a sexual origin of heterokaryosis in a supposedly ancient asexual fungus.</title>
        <authorList>
            <person name="Corradi N."/>
            <person name="Sedzielewska K."/>
            <person name="Noel J."/>
            <person name="Charron P."/>
            <person name="Farinelli L."/>
            <person name="Marton T."/>
            <person name="Kruger M."/>
            <person name="Pelin A."/>
            <person name="Brachmann A."/>
            <person name="Corradi N."/>
        </authorList>
    </citation>
    <scope>NUCLEOTIDE SEQUENCE [LARGE SCALE GENOMIC DNA]</scope>
    <source>
        <strain evidence="4 5">A1</strain>
    </source>
</reference>
<dbReference type="InterPro" id="IPR002048">
    <property type="entry name" value="EF_hand_dom"/>
</dbReference>
<dbReference type="Gene3D" id="1.10.238.10">
    <property type="entry name" value="EF-hand"/>
    <property type="match status" value="1"/>
</dbReference>
<feature type="region of interest" description="Disordered" evidence="1">
    <location>
        <begin position="52"/>
        <end position="72"/>
    </location>
</feature>
<feature type="compositionally biased region" description="Basic and acidic residues" evidence="1">
    <location>
        <begin position="216"/>
        <end position="227"/>
    </location>
</feature>
<sequence>MSSSNNTRNSLSLFNEKSLKKVSGVYIQTKQNSIKLLSTLNINIANKCNEVEPKSSNNSNNNNNNSNNNLENCNKYVKSRSPFFNPPTPYQIDNFISDVPTPYCNLMNQDYYFNNDDNEVSNPSNTHSMNGPLYKDYSYGLPFTQKSPQSINEKEFSDQDSSDDQDDYFSRKISNYSSQSSSSSVSTNYGVNEFALTPLTNDEGCEIIKEEINHTDVGKEKEKSKEKNIKRRKSTMKSITSQKSDKSFKSNKSISKLSLKLSKNKSSSSSSTVADTVGTINFEEFISSLDISEDVEGRLQWLFRFYDNDGDGFITLCVVIFIIIIFHLSISNLYNQTRKQVENYGQSSITFNSIQIVELPITELRMPIKHSPLTTYSELPDKLIKYIDKARIFDKDLQILQTRTKSSLDKLITYLCALKISVNHNKANTNDAYYQTTTFIETELREMILVFQYARRSLADLDEISVELHDLTTYELTRYKREYNKLLDSFWSKLGGNSRKIQEYEENLTLLKDLDKRLRMALSHIGTTSRNLESFLLNLDELRKLVSVTEMPIKIHIEIVWKGVVRLISEGGVGDVSLIGILINSIESSWSKTSVPTLIKFILSV</sequence>
<accession>A0A2N0RZH8</accession>
<feature type="region of interest" description="Disordered" evidence="1">
    <location>
        <begin position="139"/>
        <end position="169"/>
    </location>
</feature>
<dbReference type="SUPFAM" id="SSF47473">
    <property type="entry name" value="EF-hand"/>
    <property type="match status" value="1"/>
</dbReference>
<name>A0A2N0RZH8_9GLOM</name>
<proteinExistence type="predicted"/>
<keyword evidence="2" id="KW-1133">Transmembrane helix</keyword>
<feature type="region of interest" description="Disordered" evidence="1">
    <location>
        <begin position="216"/>
        <end position="247"/>
    </location>
</feature>
<evidence type="ECO:0000313" key="5">
    <source>
        <dbReference type="Proteomes" id="UP000232688"/>
    </source>
</evidence>
<dbReference type="GO" id="GO:0005509">
    <property type="term" value="F:calcium ion binding"/>
    <property type="evidence" value="ECO:0007669"/>
    <property type="project" value="InterPro"/>
</dbReference>
<reference evidence="4 5" key="1">
    <citation type="submission" date="2017-10" db="EMBL/GenBank/DDBJ databases">
        <title>Extensive intraspecific genome diversity in a model arbuscular mycorrhizal fungus.</title>
        <authorList>
            <person name="Chen E.C.H."/>
            <person name="Morin E."/>
            <person name="Baudet D."/>
            <person name="Noel J."/>
            <person name="Ndikumana S."/>
            <person name="Charron P."/>
            <person name="St-Onge C."/>
            <person name="Giorgi J."/>
            <person name="Grigoriev I.V."/>
            <person name="Roux C."/>
            <person name="Martin F.M."/>
            <person name="Corradi N."/>
        </authorList>
    </citation>
    <scope>NUCLEOTIDE SEQUENCE [LARGE SCALE GENOMIC DNA]</scope>
    <source>
        <strain evidence="4 5">A1</strain>
    </source>
</reference>
<dbReference type="VEuPathDB" id="FungiDB:RhiirFUN_001069"/>
<feature type="compositionally biased region" description="Acidic residues" evidence="1">
    <location>
        <begin position="158"/>
        <end position="167"/>
    </location>
</feature>
<feature type="domain" description="EF-hand" evidence="3">
    <location>
        <begin position="294"/>
        <end position="329"/>
    </location>
</feature>
<evidence type="ECO:0000256" key="2">
    <source>
        <dbReference type="SAM" id="Phobius"/>
    </source>
</evidence>
<feature type="compositionally biased region" description="Low complexity" evidence="1">
    <location>
        <begin position="55"/>
        <end position="69"/>
    </location>
</feature>
<protein>
    <recommendedName>
        <fullName evidence="3">EF-hand domain-containing protein</fullName>
    </recommendedName>
</protein>
<dbReference type="VEuPathDB" id="FungiDB:FUN_023009"/>
<comment type="caution">
    <text evidence="4">The sequence shown here is derived from an EMBL/GenBank/DDBJ whole genome shotgun (WGS) entry which is preliminary data.</text>
</comment>
<dbReference type="VEuPathDB" id="FungiDB:FUN_023008"/>
<dbReference type="VEuPathDB" id="FungiDB:RhiirA1_534004"/>
<evidence type="ECO:0000259" key="3">
    <source>
        <dbReference type="PROSITE" id="PS50222"/>
    </source>
</evidence>
<evidence type="ECO:0000313" key="4">
    <source>
        <dbReference type="EMBL" id="PKC68702.1"/>
    </source>
</evidence>
<evidence type="ECO:0000256" key="1">
    <source>
        <dbReference type="SAM" id="MobiDB-lite"/>
    </source>
</evidence>
<keyword evidence="2" id="KW-0812">Transmembrane</keyword>
<organism evidence="4 5">
    <name type="scientific">Rhizophagus irregularis</name>
    <dbReference type="NCBI Taxonomy" id="588596"/>
    <lineage>
        <taxon>Eukaryota</taxon>
        <taxon>Fungi</taxon>
        <taxon>Fungi incertae sedis</taxon>
        <taxon>Mucoromycota</taxon>
        <taxon>Glomeromycotina</taxon>
        <taxon>Glomeromycetes</taxon>
        <taxon>Glomerales</taxon>
        <taxon>Glomeraceae</taxon>
        <taxon>Rhizophagus</taxon>
    </lineage>
</organism>
<feature type="transmembrane region" description="Helical" evidence="2">
    <location>
        <begin position="312"/>
        <end position="330"/>
    </location>
</feature>
<dbReference type="InterPro" id="IPR011992">
    <property type="entry name" value="EF-hand-dom_pair"/>
</dbReference>